<keyword evidence="5" id="KW-0472">Membrane</keyword>
<comment type="subcellular location">
    <subcellularLocation>
        <location evidence="1">Membrane</location>
        <topology evidence="1">Peripheral membrane protein</topology>
    </subcellularLocation>
</comment>
<dbReference type="PANTHER" id="PTHR46646:SF1">
    <property type="entry name" value="TOM1-LIKE PROTEIN 1"/>
    <property type="match status" value="1"/>
</dbReference>
<dbReference type="Gene3D" id="1.20.58.160">
    <property type="match status" value="1"/>
</dbReference>
<evidence type="ECO:0000256" key="2">
    <source>
        <dbReference type="ARBA" id="ARBA00007708"/>
    </source>
</evidence>
<dbReference type="GO" id="GO:0043130">
    <property type="term" value="F:ubiquitin binding"/>
    <property type="evidence" value="ECO:0007669"/>
    <property type="project" value="InterPro"/>
</dbReference>
<evidence type="ECO:0008006" key="11">
    <source>
        <dbReference type="Google" id="ProtNLM"/>
    </source>
</evidence>
<feature type="domain" description="VHS" evidence="7">
    <location>
        <begin position="50"/>
        <end position="178"/>
    </location>
</feature>
<evidence type="ECO:0000256" key="6">
    <source>
        <dbReference type="SAM" id="MobiDB-lite"/>
    </source>
</evidence>
<dbReference type="CDD" id="cd03561">
    <property type="entry name" value="VHS"/>
    <property type="match status" value="1"/>
</dbReference>
<organism evidence="9 10">
    <name type="scientific">Taxus chinensis</name>
    <name type="common">Chinese yew</name>
    <name type="synonym">Taxus wallichiana var. chinensis</name>
    <dbReference type="NCBI Taxonomy" id="29808"/>
    <lineage>
        <taxon>Eukaryota</taxon>
        <taxon>Viridiplantae</taxon>
        <taxon>Streptophyta</taxon>
        <taxon>Embryophyta</taxon>
        <taxon>Tracheophyta</taxon>
        <taxon>Spermatophyta</taxon>
        <taxon>Pinopsida</taxon>
        <taxon>Pinidae</taxon>
        <taxon>Conifers II</taxon>
        <taxon>Cupressales</taxon>
        <taxon>Taxaceae</taxon>
        <taxon>Taxus</taxon>
    </lineage>
</organism>
<dbReference type="GO" id="GO:0035091">
    <property type="term" value="F:phosphatidylinositol binding"/>
    <property type="evidence" value="ECO:0007669"/>
    <property type="project" value="InterPro"/>
</dbReference>
<dbReference type="GO" id="GO:0005737">
    <property type="term" value="C:cytoplasm"/>
    <property type="evidence" value="ECO:0007669"/>
    <property type="project" value="UniProtKB-ARBA"/>
</dbReference>
<dbReference type="EMBL" id="JAHRHJ020000004">
    <property type="protein sequence ID" value="KAH9318313.1"/>
    <property type="molecule type" value="Genomic_DNA"/>
</dbReference>
<comment type="caution">
    <text evidence="9">The sequence shown here is derived from an EMBL/GenBank/DDBJ whole genome shotgun (WGS) entry which is preliminary data.</text>
</comment>
<dbReference type="PANTHER" id="PTHR46646">
    <property type="entry name" value="TOM1-LIKE PROTEIN 1"/>
    <property type="match status" value="1"/>
</dbReference>
<dbReference type="InterPro" id="IPR002014">
    <property type="entry name" value="VHS_dom"/>
</dbReference>
<proteinExistence type="inferred from homology"/>
<evidence type="ECO:0000313" key="10">
    <source>
        <dbReference type="Proteomes" id="UP000824469"/>
    </source>
</evidence>
<evidence type="ECO:0000259" key="8">
    <source>
        <dbReference type="PROSITE" id="PS50909"/>
    </source>
</evidence>
<dbReference type="Gene3D" id="1.25.40.90">
    <property type="match status" value="1"/>
</dbReference>
<evidence type="ECO:0000313" key="9">
    <source>
        <dbReference type="EMBL" id="KAH9318313.1"/>
    </source>
</evidence>
<dbReference type="Pfam" id="PF03127">
    <property type="entry name" value="GAT"/>
    <property type="match status" value="1"/>
</dbReference>
<feature type="region of interest" description="Disordered" evidence="6">
    <location>
        <begin position="337"/>
        <end position="398"/>
    </location>
</feature>
<dbReference type="Proteomes" id="UP000824469">
    <property type="component" value="Unassembled WGS sequence"/>
</dbReference>
<dbReference type="PROSITE" id="PS50909">
    <property type="entry name" value="GAT"/>
    <property type="match status" value="1"/>
</dbReference>
<dbReference type="PROSITE" id="PS50179">
    <property type="entry name" value="VHS"/>
    <property type="match status" value="1"/>
</dbReference>
<protein>
    <recommendedName>
        <fullName evidence="11">TOM1-like protein 2</fullName>
    </recommendedName>
</protein>
<dbReference type="OMA" id="EWDSHKD"/>
<dbReference type="CDD" id="cd14231">
    <property type="entry name" value="GAT_GGA-like_plant"/>
    <property type="match status" value="1"/>
</dbReference>
<feature type="domain" description="GAT" evidence="8">
    <location>
        <begin position="229"/>
        <end position="316"/>
    </location>
</feature>
<evidence type="ECO:0000256" key="5">
    <source>
        <dbReference type="ARBA" id="ARBA00023136"/>
    </source>
</evidence>
<evidence type="ECO:0000256" key="1">
    <source>
        <dbReference type="ARBA" id="ARBA00004170"/>
    </source>
</evidence>
<dbReference type="GO" id="GO:0043328">
    <property type="term" value="P:protein transport to vacuole involved in ubiquitin-dependent protein catabolic process via the multivesicular body sorting pathway"/>
    <property type="evidence" value="ECO:0007669"/>
    <property type="project" value="InterPro"/>
</dbReference>
<dbReference type="InterPro" id="IPR008942">
    <property type="entry name" value="ENTH_VHS"/>
</dbReference>
<reference evidence="9 10" key="1">
    <citation type="journal article" date="2021" name="Nat. Plants">
        <title>The Taxus genome provides insights into paclitaxel biosynthesis.</title>
        <authorList>
            <person name="Xiong X."/>
            <person name="Gou J."/>
            <person name="Liao Q."/>
            <person name="Li Y."/>
            <person name="Zhou Q."/>
            <person name="Bi G."/>
            <person name="Li C."/>
            <person name="Du R."/>
            <person name="Wang X."/>
            <person name="Sun T."/>
            <person name="Guo L."/>
            <person name="Liang H."/>
            <person name="Lu P."/>
            <person name="Wu Y."/>
            <person name="Zhang Z."/>
            <person name="Ro D.K."/>
            <person name="Shang Y."/>
            <person name="Huang S."/>
            <person name="Yan J."/>
        </authorList>
    </citation>
    <scope>NUCLEOTIDE SEQUENCE [LARGE SCALE GENOMIC DNA]</scope>
    <source>
        <strain evidence="9">Ta-2019</strain>
    </source>
</reference>
<dbReference type="InterPro" id="IPR044836">
    <property type="entry name" value="TOL_plant"/>
</dbReference>
<dbReference type="InterPro" id="IPR038425">
    <property type="entry name" value="GAT_sf"/>
</dbReference>
<dbReference type="SUPFAM" id="SSF48464">
    <property type="entry name" value="ENTH/VHS domain"/>
    <property type="match status" value="1"/>
</dbReference>
<evidence type="ECO:0000256" key="4">
    <source>
        <dbReference type="ARBA" id="ARBA00022927"/>
    </source>
</evidence>
<dbReference type="InterPro" id="IPR014645">
    <property type="entry name" value="TOM1"/>
</dbReference>
<sequence>MEKFNAFGEKLLVGGAEVGRKMSAGMSSMSGKMKELLQVGTPADKIVEDATNMQLQEPDWAANLRICDMVNASKLTGQDVVRGIKKRFCVKNPMVQYLALILLETCAMNCDKMFSEIASEKVLDEMVKMIDDPHTITSNRNKVLQLIQAWGESDNELRYLPVFEETYKSLKSRGLRFPGRDIENIPPIFTGGLSDMSVQSFASPVGYSTSVPNQQQEYHDDFVPQSRNLSEEQKKEVLDVARNSIELLSTVLSSSPQQEALKDDLTSTLVEQCRQSQFTLQRLVESAGDTETFLYEALNVNDEIQLVLSKYEEMIKALKPEPAHVSEPASIPVVVEEEDPSGAAHEEALIRNHNPKSSSSNPRYVEDDAMADLDDMIFGRKNGKSGGQDSHKDEQSLI</sequence>
<comment type="similarity">
    <text evidence="2">Belongs to the TOM1 family.</text>
</comment>
<evidence type="ECO:0000256" key="3">
    <source>
        <dbReference type="ARBA" id="ARBA00022448"/>
    </source>
</evidence>
<keyword evidence="4" id="KW-0653">Protein transport</keyword>
<dbReference type="SUPFAM" id="SSF89009">
    <property type="entry name" value="GAT-like domain"/>
    <property type="match status" value="1"/>
</dbReference>
<dbReference type="GO" id="GO:0016020">
    <property type="term" value="C:membrane"/>
    <property type="evidence" value="ECO:0007669"/>
    <property type="project" value="UniProtKB-SubCell"/>
</dbReference>
<gene>
    <name evidence="9" type="ORF">KI387_020082</name>
</gene>
<dbReference type="SMART" id="SM00288">
    <property type="entry name" value="VHS"/>
    <property type="match status" value="1"/>
</dbReference>
<feature type="compositionally biased region" description="Basic and acidic residues" evidence="6">
    <location>
        <begin position="389"/>
        <end position="398"/>
    </location>
</feature>
<evidence type="ECO:0000259" key="7">
    <source>
        <dbReference type="PROSITE" id="PS50179"/>
    </source>
</evidence>
<name>A0AA38GAG6_TAXCH</name>
<dbReference type="Pfam" id="PF00790">
    <property type="entry name" value="VHS"/>
    <property type="match status" value="1"/>
</dbReference>
<dbReference type="AlphaFoldDB" id="A0AA38GAG6"/>
<keyword evidence="10" id="KW-1185">Reference proteome</keyword>
<dbReference type="PIRSF" id="PIRSF036948">
    <property type="entry name" value="TOM1"/>
    <property type="match status" value="1"/>
</dbReference>
<accession>A0AA38GAG6</accession>
<dbReference type="InterPro" id="IPR004152">
    <property type="entry name" value="GAT_dom"/>
</dbReference>
<keyword evidence="3" id="KW-0813">Transport</keyword>